<evidence type="ECO:0000313" key="3">
    <source>
        <dbReference type="Proteomes" id="UP001189429"/>
    </source>
</evidence>
<evidence type="ECO:0000313" key="2">
    <source>
        <dbReference type="EMBL" id="CAK0854001.1"/>
    </source>
</evidence>
<feature type="region of interest" description="Disordered" evidence="1">
    <location>
        <begin position="512"/>
        <end position="532"/>
    </location>
</feature>
<keyword evidence="3" id="KW-1185">Reference proteome</keyword>
<sequence length="685" mass="75761">MRTHVWKFLLNVLSSAGERGRSLFRAGEGMRVICDVIRGGAWGTERQEVTAEEEEDRYEEEELYGAGQGTWGLKDSYHSWPSVEYFGGRHTEPRFYTMDFLDDKFYGSKDRMLAAAFLEYMASEAMWGEETLVGEMMQCPNTLQVLCRVRPPGCFLIRLLLSAPSFPEYLRATAQQIAEAYVERSLNQLCLPDATSHSLFPVCFELEGHGGAARGGVLDAFRREMVAVETRNVVLRILAFAYHSLQACLQEERSMREGDPAQRSEPGDEASQLEEEITVCCRLIASQLPLPLEDAGGLCVAICTQVQEFTRKALLAVNQLPPVNPDERQRAKGLEVAKTVPPRPMYFGHYQQLIHNQSNPTQPSSSSAALEGQARLKSLQGAADILFTGENRYLSEPSLFPYEFLVVLRLVQLLRAAEPAAPPFLAELQDSLEQLTGHRSSFIFADSHEGTELADYPWRTGVAHLNTFRVSQVPLRRSDLGRFPRRSPLDVVRGLETILKEYVDLNMWEEDADDGVRSSPDSGRRGRDAPRPEALAKRRSVLLALVFKHLCYFHPKMVTLEDSPLGLARRLGVSVELLASVEELLLQGEPGGAAEAGEGPAGHDAEGRAAEGGSCALLRCDPSGAVEVLQVSVGEAKLAFVCMRGTWTLWANCTKDSAQVLTECAAVHRYFAFGGQGPPPPALEP</sequence>
<protein>
    <submittedName>
        <fullName evidence="2">Uncharacterized protein</fullName>
    </submittedName>
</protein>
<comment type="caution">
    <text evidence="2">The sequence shown here is derived from an EMBL/GenBank/DDBJ whole genome shotgun (WGS) entry which is preliminary data.</text>
</comment>
<evidence type="ECO:0000256" key="1">
    <source>
        <dbReference type="SAM" id="MobiDB-lite"/>
    </source>
</evidence>
<dbReference type="EMBL" id="CAUYUJ010015446">
    <property type="protein sequence ID" value="CAK0854001.1"/>
    <property type="molecule type" value="Genomic_DNA"/>
</dbReference>
<gene>
    <name evidence="2" type="ORF">PCOR1329_LOCUS45307</name>
</gene>
<dbReference type="Proteomes" id="UP001189429">
    <property type="component" value="Unassembled WGS sequence"/>
</dbReference>
<organism evidence="2 3">
    <name type="scientific">Prorocentrum cordatum</name>
    <dbReference type="NCBI Taxonomy" id="2364126"/>
    <lineage>
        <taxon>Eukaryota</taxon>
        <taxon>Sar</taxon>
        <taxon>Alveolata</taxon>
        <taxon>Dinophyceae</taxon>
        <taxon>Prorocentrales</taxon>
        <taxon>Prorocentraceae</taxon>
        <taxon>Prorocentrum</taxon>
    </lineage>
</organism>
<accession>A0ABN9U5K9</accession>
<reference evidence="2" key="1">
    <citation type="submission" date="2023-10" db="EMBL/GenBank/DDBJ databases">
        <authorList>
            <person name="Chen Y."/>
            <person name="Shah S."/>
            <person name="Dougan E. K."/>
            <person name="Thang M."/>
            <person name="Chan C."/>
        </authorList>
    </citation>
    <scope>NUCLEOTIDE SEQUENCE [LARGE SCALE GENOMIC DNA]</scope>
</reference>
<name>A0ABN9U5K9_9DINO</name>
<proteinExistence type="predicted"/>
<feature type="compositionally biased region" description="Basic and acidic residues" evidence="1">
    <location>
        <begin position="522"/>
        <end position="532"/>
    </location>
</feature>